<dbReference type="Proteomes" id="UP000002866">
    <property type="component" value="Chromosome 1"/>
</dbReference>
<dbReference type="GO" id="GO:0005524">
    <property type="term" value="F:ATP binding"/>
    <property type="evidence" value="ECO:0007669"/>
    <property type="project" value="UniProtKB-UniRule"/>
</dbReference>
<dbReference type="RefSeq" id="XP_004177485.1">
    <property type="nucleotide sequence ID" value="XM_004177437.1"/>
</dbReference>
<comment type="similarity">
    <text evidence="10">Belongs to the protein kinase superfamily.</text>
</comment>
<evidence type="ECO:0000259" key="12">
    <source>
        <dbReference type="PROSITE" id="PS50011"/>
    </source>
</evidence>
<dbReference type="PANTHER" id="PTHR43895:SF32">
    <property type="entry name" value="SERINE_THREONINE-PROTEIN KINASE CHK1"/>
    <property type="match status" value="1"/>
</dbReference>
<feature type="compositionally biased region" description="Low complexity" evidence="11">
    <location>
        <begin position="417"/>
        <end position="435"/>
    </location>
</feature>
<dbReference type="GO" id="GO:0010827">
    <property type="term" value="P:regulation of D-glucose transmembrane transport"/>
    <property type="evidence" value="ECO:0007669"/>
    <property type="project" value="EnsemblFungi"/>
</dbReference>
<evidence type="ECO:0000256" key="1">
    <source>
        <dbReference type="ARBA" id="ARBA00012513"/>
    </source>
</evidence>
<keyword evidence="6 9" id="KW-0067">ATP-binding</keyword>
<evidence type="ECO:0000256" key="4">
    <source>
        <dbReference type="ARBA" id="ARBA00022741"/>
    </source>
</evidence>
<dbReference type="EMBL" id="HE806316">
    <property type="protein sequence ID" value="CCH57966.1"/>
    <property type="molecule type" value="Genomic_DNA"/>
</dbReference>
<feature type="binding site" evidence="9">
    <location>
        <position position="43"/>
    </location>
    <ligand>
        <name>ATP</name>
        <dbReference type="ChEBI" id="CHEBI:30616"/>
    </ligand>
</feature>
<evidence type="ECO:0000256" key="2">
    <source>
        <dbReference type="ARBA" id="ARBA00022527"/>
    </source>
</evidence>
<protein>
    <recommendedName>
        <fullName evidence="1">non-specific serine/threonine protein kinase</fullName>
        <ecNumber evidence="1">2.7.11.1</ecNumber>
    </recommendedName>
</protein>
<evidence type="ECO:0000256" key="7">
    <source>
        <dbReference type="ARBA" id="ARBA00047899"/>
    </source>
</evidence>
<dbReference type="GO" id="GO:0007124">
    <property type="term" value="P:pseudohyphal growth"/>
    <property type="evidence" value="ECO:0007669"/>
    <property type="project" value="EnsemblFungi"/>
</dbReference>
<evidence type="ECO:0000256" key="9">
    <source>
        <dbReference type="PROSITE-ProRule" id="PRU10141"/>
    </source>
</evidence>
<dbReference type="GO" id="GO:0007165">
    <property type="term" value="P:signal transduction"/>
    <property type="evidence" value="ECO:0007669"/>
    <property type="project" value="TreeGrafter"/>
</dbReference>
<keyword evidence="4 9" id="KW-0547">Nucleotide-binding</keyword>
<keyword evidence="2 10" id="KW-0723">Serine/threonine-protein kinase</keyword>
<keyword evidence="5" id="KW-0418">Kinase</keyword>
<dbReference type="STRING" id="1071380.I2GV14"/>
<comment type="catalytic activity">
    <reaction evidence="7">
        <text>L-threonyl-[protein] + ATP = O-phospho-L-threonyl-[protein] + ADP + H(+)</text>
        <dbReference type="Rhea" id="RHEA:46608"/>
        <dbReference type="Rhea" id="RHEA-COMP:11060"/>
        <dbReference type="Rhea" id="RHEA-COMP:11605"/>
        <dbReference type="ChEBI" id="CHEBI:15378"/>
        <dbReference type="ChEBI" id="CHEBI:30013"/>
        <dbReference type="ChEBI" id="CHEBI:30616"/>
        <dbReference type="ChEBI" id="CHEBI:61977"/>
        <dbReference type="ChEBI" id="CHEBI:456216"/>
        <dbReference type="EC" id="2.7.11.1"/>
    </reaction>
</comment>
<evidence type="ECO:0000313" key="14">
    <source>
        <dbReference type="Proteomes" id="UP000002866"/>
    </source>
</evidence>
<feature type="domain" description="Protein kinase" evidence="12">
    <location>
        <begin position="10"/>
        <end position="306"/>
    </location>
</feature>
<gene>
    <name evidence="13" type="primary">TBLA0A01660</name>
    <name evidence="13" type="ORF">TBLA_0A01660</name>
</gene>
<evidence type="ECO:0000313" key="13">
    <source>
        <dbReference type="EMBL" id="CCH57966.1"/>
    </source>
</evidence>
<dbReference type="AlphaFoldDB" id="I2GV14"/>
<dbReference type="InterPro" id="IPR008271">
    <property type="entry name" value="Ser/Thr_kinase_AS"/>
</dbReference>
<dbReference type="GO" id="GO:0005634">
    <property type="term" value="C:nucleus"/>
    <property type="evidence" value="ECO:0007669"/>
    <property type="project" value="EnsemblFungi"/>
</dbReference>
<keyword evidence="3" id="KW-0808">Transferase</keyword>
<dbReference type="SMART" id="SM00220">
    <property type="entry name" value="S_TKc"/>
    <property type="match status" value="1"/>
</dbReference>
<dbReference type="KEGG" id="tbl:TBLA_0A01660"/>
<name>I2GV14_HENB6</name>
<reference evidence="13 14" key="1">
    <citation type="journal article" date="2011" name="Proc. Natl. Acad. Sci. U.S.A.">
        <title>Evolutionary erosion of yeast sex chromosomes by mating-type switching accidents.</title>
        <authorList>
            <person name="Gordon J.L."/>
            <person name="Armisen D."/>
            <person name="Proux-Wera E."/>
            <person name="Oheigeartaigh S.S."/>
            <person name="Byrne K.P."/>
            <person name="Wolfe K.H."/>
        </authorList>
    </citation>
    <scope>NUCLEOTIDE SEQUENCE [LARGE SCALE GENOMIC DNA]</scope>
    <source>
        <strain evidence="14">ATCC 34711 / CBS 6284 / DSM 70876 / NBRC 10599 / NRRL Y-10934 / UCD 77-7</strain>
    </source>
</reference>
<dbReference type="SUPFAM" id="SSF56112">
    <property type="entry name" value="Protein kinase-like (PK-like)"/>
    <property type="match status" value="1"/>
</dbReference>
<dbReference type="GO" id="GO:0004674">
    <property type="term" value="F:protein serine/threonine kinase activity"/>
    <property type="evidence" value="ECO:0007669"/>
    <property type="project" value="UniProtKB-KW"/>
</dbReference>
<feature type="region of interest" description="Disordered" evidence="11">
    <location>
        <begin position="417"/>
        <end position="436"/>
    </location>
</feature>
<dbReference type="HOGENOM" id="CLU_000288_172_4_1"/>
<dbReference type="OMA" id="ICCNACR"/>
<dbReference type="InterPro" id="IPR011009">
    <property type="entry name" value="Kinase-like_dom_sf"/>
</dbReference>
<dbReference type="InParanoid" id="I2GV14"/>
<dbReference type="EC" id="2.7.11.1" evidence="1"/>
<evidence type="ECO:0000256" key="3">
    <source>
        <dbReference type="ARBA" id="ARBA00022679"/>
    </source>
</evidence>
<dbReference type="Pfam" id="PF00069">
    <property type="entry name" value="Pkinase"/>
    <property type="match status" value="1"/>
</dbReference>
<dbReference type="InterPro" id="IPR000719">
    <property type="entry name" value="Prot_kinase_dom"/>
</dbReference>
<dbReference type="GeneID" id="14493159"/>
<sequence>MWSGCQINNYRLEDQIGSGTFGLIISAINSINDKKYAIKIIGKQDNLNLKTLLFEYFTIFQNKLTLESLDLGEIKNLKNEEFVKQPYLKEISNQLKVHSHSNIVTIHTVFDSPHALFIVMDYYPNDLYNAIVMDNKLSSNGLLIKKVFIQLCSAIFHCHEEGIFHCDIKPENILLDSKFNIFLCDFGLSTNESFLSINAFIGSSYYMAPERIGFFKGTNVDLIPTSKGDIWSLGILLINLTCNRNPWLSANRLEDKNFKYYLEKSTLLKEILPISNIFNYLLLKILNVNPYYRIDIPEIMDEMLTIKSFTTEGPLSKVDRLDMDTYISILYCRDLNIDMDQDKNVSDLNHHNNNLFHDQMRLEDEEHMFNYFSHDESISTPGDSIMSIDHRNANQLNNWDIDYLNLEEFDVDINTATKQNQNDNDNQTNTNMDSNYNPKLNIARKFDIENKLTTNSQIEFFSEVYPSATTTLADNKFDIDDYLVTI</sequence>
<evidence type="ECO:0000256" key="8">
    <source>
        <dbReference type="ARBA" id="ARBA00048679"/>
    </source>
</evidence>
<dbReference type="GO" id="GO:0045944">
    <property type="term" value="P:positive regulation of transcription by RNA polymerase II"/>
    <property type="evidence" value="ECO:0007669"/>
    <property type="project" value="EnsemblFungi"/>
</dbReference>
<dbReference type="eggNOG" id="KOG0583">
    <property type="taxonomic scope" value="Eukaryota"/>
</dbReference>
<dbReference type="FunCoup" id="I2GV14">
    <property type="interactions" value="336"/>
</dbReference>
<organism evidence="13 14">
    <name type="scientific">Henningerozyma blattae (strain ATCC 34711 / CBS 6284 / DSM 70876 / NBRC 10599 / NRRL Y-10934 / UCD 77-7)</name>
    <name type="common">Yeast</name>
    <name type="synonym">Tetrapisispora blattae</name>
    <dbReference type="NCBI Taxonomy" id="1071380"/>
    <lineage>
        <taxon>Eukaryota</taxon>
        <taxon>Fungi</taxon>
        <taxon>Dikarya</taxon>
        <taxon>Ascomycota</taxon>
        <taxon>Saccharomycotina</taxon>
        <taxon>Saccharomycetes</taxon>
        <taxon>Saccharomycetales</taxon>
        <taxon>Saccharomycetaceae</taxon>
        <taxon>Henningerozyma</taxon>
    </lineage>
</organism>
<dbReference type="PROSITE" id="PS50011">
    <property type="entry name" value="PROTEIN_KINASE_DOM"/>
    <property type="match status" value="1"/>
</dbReference>
<evidence type="ECO:0000256" key="11">
    <source>
        <dbReference type="SAM" id="MobiDB-lite"/>
    </source>
</evidence>
<evidence type="ECO:0000256" key="6">
    <source>
        <dbReference type="ARBA" id="ARBA00022840"/>
    </source>
</evidence>
<dbReference type="PROSITE" id="PS00107">
    <property type="entry name" value="PROTEIN_KINASE_ATP"/>
    <property type="match status" value="1"/>
</dbReference>
<accession>I2GV14</accession>
<keyword evidence="14" id="KW-1185">Reference proteome</keyword>
<proteinExistence type="inferred from homology"/>
<dbReference type="Gene3D" id="1.10.510.10">
    <property type="entry name" value="Transferase(Phosphotransferase) domain 1"/>
    <property type="match status" value="1"/>
</dbReference>
<dbReference type="PROSITE" id="PS00108">
    <property type="entry name" value="PROTEIN_KINASE_ST"/>
    <property type="match status" value="1"/>
</dbReference>
<evidence type="ECO:0000256" key="10">
    <source>
        <dbReference type="RuleBase" id="RU000304"/>
    </source>
</evidence>
<evidence type="ECO:0000256" key="5">
    <source>
        <dbReference type="ARBA" id="ARBA00022777"/>
    </source>
</evidence>
<dbReference type="OrthoDB" id="541276at2759"/>
<dbReference type="PANTHER" id="PTHR43895">
    <property type="entry name" value="CALCIUM/CALMODULIN-DEPENDENT PROTEIN KINASE KINASE-RELATED"/>
    <property type="match status" value="1"/>
</dbReference>
<comment type="catalytic activity">
    <reaction evidence="8">
        <text>L-seryl-[protein] + ATP = O-phospho-L-seryl-[protein] + ADP + H(+)</text>
        <dbReference type="Rhea" id="RHEA:17989"/>
        <dbReference type="Rhea" id="RHEA-COMP:9863"/>
        <dbReference type="Rhea" id="RHEA-COMP:11604"/>
        <dbReference type="ChEBI" id="CHEBI:15378"/>
        <dbReference type="ChEBI" id="CHEBI:29999"/>
        <dbReference type="ChEBI" id="CHEBI:30616"/>
        <dbReference type="ChEBI" id="CHEBI:83421"/>
        <dbReference type="ChEBI" id="CHEBI:456216"/>
        <dbReference type="EC" id="2.7.11.1"/>
    </reaction>
</comment>
<dbReference type="InterPro" id="IPR017441">
    <property type="entry name" value="Protein_kinase_ATP_BS"/>
</dbReference>